<dbReference type="Pfam" id="PF13304">
    <property type="entry name" value="AAA_21"/>
    <property type="match status" value="2"/>
</dbReference>
<proteinExistence type="predicted"/>
<dbReference type="EMBL" id="JACCBJ010000001">
    <property type="protein sequence ID" value="NYD74303.1"/>
    <property type="molecule type" value="Genomic_DNA"/>
</dbReference>
<keyword evidence="1" id="KW-0742">SOS response</keyword>
<dbReference type="SUPFAM" id="SSF52540">
    <property type="entry name" value="P-loop containing nucleoside triphosphate hydrolases"/>
    <property type="match status" value="1"/>
</dbReference>
<dbReference type="InterPro" id="IPR003959">
    <property type="entry name" value="ATPase_AAA_core"/>
</dbReference>
<protein>
    <submittedName>
        <fullName evidence="3">Putative ATPase</fullName>
    </submittedName>
</protein>
<dbReference type="InterPro" id="IPR014555">
    <property type="entry name" value="RecF-like"/>
</dbReference>
<dbReference type="GO" id="GO:0005524">
    <property type="term" value="F:ATP binding"/>
    <property type="evidence" value="ECO:0007669"/>
    <property type="project" value="InterPro"/>
</dbReference>
<dbReference type="PANTHER" id="PTHR32182">
    <property type="entry name" value="DNA REPLICATION AND REPAIR PROTEIN RECF"/>
    <property type="match status" value="1"/>
</dbReference>
<comment type="caution">
    <text evidence="3">The sequence shown here is derived from an EMBL/GenBank/DDBJ whole genome shotgun (WGS) entry which is preliminary data.</text>
</comment>
<dbReference type="Gene3D" id="3.40.50.300">
    <property type="entry name" value="P-loop containing nucleotide triphosphate hydrolases"/>
    <property type="match status" value="2"/>
</dbReference>
<name>A0A852T081_9MICO</name>
<dbReference type="PANTHER" id="PTHR32182:SF25">
    <property type="entry name" value="SLR1056 PROTEIN"/>
    <property type="match status" value="1"/>
</dbReference>
<dbReference type="InterPro" id="IPR027417">
    <property type="entry name" value="P-loop_NTPase"/>
</dbReference>
<dbReference type="GO" id="GO:0009432">
    <property type="term" value="P:SOS response"/>
    <property type="evidence" value="ECO:0007669"/>
    <property type="project" value="UniProtKB-KW"/>
</dbReference>
<dbReference type="FunFam" id="3.40.50.300:FF:002708">
    <property type="entry name" value="FeS assembly ATPase SufC"/>
    <property type="match status" value="1"/>
</dbReference>
<dbReference type="PIRSF" id="PIRSF029347">
    <property type="entry name" value="RecF"/>
    <property type="match status" value="1"/>
</dbReference>
<feature type="domain" description="ATPase AAA-type core" evidence="2">
    <location>
        <begin position="23"/>
        <end position="103"/>
    </location>
</feature>
<reference evidence="3 4" key="1">
    <citation type="submission" date="2020-07" db="EMBL/GenBank/DDBJ databases">
        <title>Sequencing the genomes of 1000 actinobacteria strains.</title>
        <authorList>
            <person name="Klenk H.-P."/>
        </authorList>
    </citation>
    <scope>NUCLEOTIDE SEQUENCE [LARGE SCALE GENOMIC DNA]</scope>
    <source>
        <strain evidence="3 4">DSM 23871</strain>
    </source>
</reference>
<dbReference type="AlphaFoldDB" id="A0A852T081"/>
<feature type="domain" description="ATPase AAA-type core" evidence="2">
    <location>
        <begin position="196"/>
        <end position="352"/>
    </location>
</feature>
<keyword evidence="4" id="KW-1185">Reference proteome</keyword>
<dbReference type="RefSeq" id="WP_179456135.1">
    <property type="nucleotide sequence ID" value="NZ_BAAAPX010000001.1"/>
</dbReference>
<evidence type="ECO:0000259" key="2">
    <source>
        <dbReference type="Pfam" id="PF13304"/>
    </source>
</evidence>
<evidence type="ECO:0000256" key="1">
    <source>
        <dbReference type="ARBA" id="ARBA00023236"/>
    </source>
</evidence>
<evidence type="ECO:0000313" key="3">
    <source>
        <dbReference type="EMBL" id="NYD74303.1"/>
    </source>
</evidence>
<sequence length="400" mass="42781">MISTVAVSGYRSLRDLVVPLGRLTVVTGANGAGKSSLYRALRLLAACGRDAVVVAVAREGGLDSTLWAGPERLGRAMLQGDAPVQGTVRRDPVALRLGVQLDDGGMGLGYALDLGLPQPSTDTAFGRDPELKLETVWTGPAPRPSSLAAERRGGHVRVRGDEGDWTELGTSLRTFESILTEVVDPVRAPEVLRVRENLRAWRFYDHFRTDTAAPARLPQLGTRTPVLAADGTDVAAAIQTIRESGGGDPFDAAVDAAFPGSRVEIVVDGAQFSVAVRQPGLLRPLAGAELSDGTLRFLLWAAALLSPRPPQLLVVNEPETSLHPDLLPALGSLIVAASANAQLVVVTHSHELQDAIQRSAADRDVADDLRHIELQKQLGETLVRGQEGLLDRPTWHWPTR</sequence>
<evidence type="ECO:0000313" key="4">
    <source>
        <dbReference type="Proteomes" id="UP000589620"/>
    </source>
</evidence>
<keyword evidence="1" id="KW-0227">DNA damage</keyword>
<organism evidence="3 4">
    <name type="scientific">Leifsonia soli</name>
    <dbReference type="NCBI Taxonomy" id="582665"/>
    <lineage>
        <taxon>Bacteria</taxon>
        <taxon>Bacillati</taxon>
        <taxon>Actinomycetota</taxon>
        <taxon>Actinomycetes</taxon>
        <taxon>Micrococcales</taxon>
        <taxon>Microbacteriaceae</taxon>
        <taxon>Leifsonia</taxon>
    </lineage>
</organism>
<dbReference type="GO" id="GO:0000731">
    <property type="term" value="P:DNA synthesis involved in DNA repair"/>
    <property type="evidence" value="ECO:0007669"/>
    <property type="project" value="TreeGrafter"/>
</dbReference>
<dbReference type="Proteomes" id="UP000589620">
    <property type="component" value="Unassembled WGS sequence"/>
</dbReference>
<accession>A0A852T081</accession>
<gene>
    <name evidence="3" type="ORF">BJ963_001822</name>
</gene>
<dbReference type="GO" id="GO:0006302">
    <property type="term" value="P:double-strand break repair"/>
    <property type="evidence" value="ECO:0007669"/>
    <property type="project" value="TreeGrafter"/>
</dbReference>
<dbReference type="GO" id="GO:0016887">
    <property type="term" value="F:ATP hydrolysis activity"/>
    <property type="evidence" value="ECO:0007669"/>
    <property type="project" value="InterPro"/>
</dbReference>